<proteinExistence type="predicted"/>
<dbReference type="InterPro" id="IPR019546">
    <property type="entry name" value="TAT_signal_bac_arc"/>
</dbReference>
<name>A0ABP2J4G2_9ACTN</name>
<organism evidence="2 3">
    <name type="scientific">Fannyhessea vaginae PB189-T1-4</name>
    <dbReference type="NCBI Taxonomy" id="866774"/>
    <lineage>
        <taxon>Bacteria</taxon>
        <taxon>Bacillati</taxon>
        <taxon>Actinomycetota</taxon>
        <taxon>Coriobacteriia</taxon>
        <taxon>Coriobacteriales</taxon>
        <taxon>Atopobiaceae</taxon>
        <taxon>Fannyhessea</taxon>
    </lineage>
</organism>
<accession>A0ABP2J4G2</accession>
<dbReference type="Pfam" id="PF09084">
    <property type="entry name" value="NMT1"/>
    <property type="match status" value="1"/>
</dbReference>
<dbReference type="RefSeq" id="WP_006304111.1">
    <property type="nucleotide sequence ID" value="NZ_AEDQ01000018.1"/>
</dbReference>
<feature type="domain" description="SsuA/THI5-like" evidence="1">
    <location>
        <begin position="74"/>
        <end position="290"/>
    </location>
</feature>
<sequence>MNNMLSREDMDRLIRARSGFAGMSRRGFLGLSAAAAAGFALAGCSAQQKKEESAPASAPKDLEKITFCLDYTPNTNHTGLYVARDKGYFKDAGFDVEIVQPAQDGAEAMIGSGQAQFGISYQDFIANTLASDNPVPIEAVAAVLQHNTSGIMSRKADGITSPRFMENHTYATWNMPIEQATIKHVVEKDGGNYSKIKMVPYEASDEVQGLKANLFDTVWVFEGWAVQNAIVNNYDINYFAFKDIDEVFDFYTPVVAVNSGYAKDHADRVSKFVGALKKGYEYAVNDPDGAADLLCKAVPELDAKLVLQSQKFLSQKYVDDAKEWGAIDPNRWGAYFKWLNDNKLVAKTIDVAAGYNLKFL</sequence>
<dbReference type="PROSITE" id="PS51318">
    <property type="entry name" value="TAT"/>
    <property type="match status" value="1"/>
</dbReference>
<dbReference type="PANTHER" id="PTHR31528">
    <property type="entry name" value="4-AMINO-5-HYDROXYMETHYL-2-METHYLPYRIMIDINE PHOSPHATE SYNTHASE THI11-RELATED"/>
    <property type="match status" value="1"/>
</dbReference>
<comment type="caution">
    <text evidence="2">The sequence shown here is derived from an EMBL/GenBank/DDBJ whole genome shotgun (WGS) entry which is preliminary data.</text>
</comment>
<dbReference type="Gene3D" id="3.40.190.10">
    <property type="entry name" value="Periplasmic binding protein-like II"/>
    <property type="match status" value="2"/>
</dbReference>
<dbReference type="PANTHER" id="PTHR31528:SF3">
    <property type="entry name" value="THIAMINE BIOSYNTHESIS PROTEIN HI_0357-RELATED"/>
    <property type="match status" value="1"/>
</dbReference>
<dbReference type="SUPFAM" id="SSF53850">
    <property type="entry name" value="Periplasmic binding protein-like II"/>
    <property type="match status" value="1"/>
</dbReference>
<dbReference type="NCBIfam" id="TIGR01409">
    <property type="entry name" value="TAT_signal_seq"/>
    <property type="match status" value="1"/>
</dbReference>
<dbReference type="InterPro" id="IPR027939">
    <property type="entry name" value="NMT1/THI5"/>
</dbReference>
<dbReference type="Proteomes" id="UP000004431">
    <property type="component" value="Unassembled WGS sequence"/>
</dbReference>
<keyword evidence="3" id="KW-1185">Reference proteome</keyword>
<evidence type="ECO:0000313" key="2">
    <source>
        <dbReference type="EMBL" id="EFL44100.1"/>
    </source>
</evidence>
<gene>
    <name evidence="2" type="ORF">HMPREF9248_0257</name>
</gene>
<dbReference type="EMBL" id="AEDQ01000018">
    <property type="protein sequence ID" value="EFL44100.1"/>
    <property type="molecule type" value="Genomic_DNA"/>
</dbReference>
<dbReference type="InterPro" id="IPR015168">
    <property type="entry name" value="SsuA/THI5"/>
</dbReference>
<reference evidence="2 3" key="1">
    <citation type="submission" date="2010-08" db="EMBL/GenBank/DDBJ databases">
        <authorList>
            <person name="Durkin A.S."/>
            <person name="Madupu R."/>
            <person name="Torralba M."/>
            <person name="Gillis M."/>
            <person name="Methe B."/>
            <person name="Sutton G."/>
            <person name="Nelson K.E."/>
        </authorList>
    </citation>
    <scope>NUCLEOTIDE SEQUENCE [LARGE SCALE GENOMIC DNA]</scope>
    <source>
        <strain evidence="2 3">PB189-T1-4</strain>
    </source>
</reference>
<evidence type="ECO:0000313" key="3">
    <source>
        <dbReference type="Proteomes" id="UP000004431"/>
    </source>
</evidence>
<dbReference type="InterPro" id="IPR006311">
    <property type="entry name" value="TAT_signal"/>
</dbReference>
<protein>
    <submittedName>
        <fullName evidence="2">Tat pathway signal sequence domain protein</fullName>
    </submittedName>
</protein>
<evidence type="ECO:0000259" key="1">
    <source>
        <dbReference type="Pfam" id="PF09084"/>
    </source>
</evidence>